<dbReference type="Proteomes" id="UP001165343">
    <property type="component" value="Unassembled WGS sequence"/>
</dbReference>
<protein>
    <submittedName>
        <fullName evidence="3">Phage tail protein</fullName>
    </submittedName>
</protein>
<dbReference type="Pfam" id="PF13550">
    <property type="entry name" value="Phage-tail_3"/>
    <property type="match status" value="1"/>
</dbReference>
<dbReference type="InterPro" id="IPR056490">
    <property type="entry name" value="Rcc01698_C"/>
</dbReference>
<evidence type="ECO:0000313" key="3">
    <source>
        <dbReference type="EMBL" id="MCL6679934.1"/>
    </source>
</evidence>
<evidence type="ECO:0000259" key="2">
    <source>
        <dbReference type="Pfam" id="PF23666"/>
    </source>
</evidence>
<name>A0ABT0RI32_9SPHN</name>
<dbReference type="EMBL" id="JAMGBC010000001">
    <property type="protein sequence ID" value="MCL6679934.1"/>
    <property type="molecule type" value="Genomic_DNA"/>
</dbReference>
<evidence type="ECO:0000313" key="4">
    <source>
        <dbReference type="Proteomes" id="UP001165343"/>
    </source>
</evidence>
<sequence>MMATLVLSTVGTALGGPVGGTIGSLLGQSIDQQLLGPGPGRGPRLGDLAVQSSSYGSAIPKIFGTMRVAGTVVWSTELQEQAQTEAAKGQPDTVTYNYSASFAVALSSRRISGIGRIWADGKLIRNADGVFSVATDFRLYDGSEDQQRDQLIASIEGIDSTPAFRGLALAVFENLQLADFGNRIPYLTFEVIADAAPVTVASVLADVSGAVIESADVQSIGGYAAYGNTAQAAVEQLVSAFGVPLLDDGSKLISPATGTSFVSEEDSGCSGDDRRAPRIERSQTPSAALPSAVTISYYDPAREYQAGLARSSLNDRTGSVEQIELPAVLDAISAKGLAETLLALRWAQRDKLTLRLPPDRIDLRPGSLVHVGEGADAWRAERVTIDSLTVVVELRPNYGAVDALPADPGRAVTSPAIEILPTRLAIVELPDDGSGRADSPIVAIAASGNNGRSIPLTIETNGVALSANSARAAAIGSALTALGSGQSAVFDLLNSVDVKLSDADAWLESRDDDSLAAGANTALLGTEMFQFGNAVPLGSGTFRLSRLLRGRLGTDWAMADHNVGDPFVLLNPARLLTLPLTRAQVGARVRVTPLGLGDDGTAFVEHLVTGEAMRQPSPVHLRASFDTFGNLNCTWVRRSCLGWDWLDGVDAPLGSAVELYRATLMSSSAKVQVETPSPAAQFTATQIGQLGSGNLQLVVEQVGDFAVSRPASLSIIN</sequence>
<proteinExistence type="predicted"/>
<dbReference type="RefSeq" id="WP_249868806.1">
    <property type="nucleotide sequence ID" value="NZ_JAMGBC010000001.1"/>
</dbReference>
<gene>
    <name evidence="3" type="ORF">LZ519_11500</name>
</gene>
<comment type="caution">
    <text evidence="3">The sequence shown here is derived from an EMBL/GenBank/DDBJ whole genome shotgun (WGS) entry which is preliminary data.</text>
</comment>
<feature type="domain" description="Tip attachment protein J" evidence="1">
    <location>
        <begin position="228"/>
        <end position="384"/>
    </location>
</feature>
<evidence type="ECO:0000259" key="1">
    <source>
        <dbReference type="Pfam" id="PF13550"/>
    </source>
</evidence>
<dbReference type="Pfam" id="PF23666">
    <property type="entry name" value="Rcc01698_C"/>
    <property type="match status" value="1"/>
</dbReference>
<dbReference type="InterPro" id="IPR032876">
    <property type="entry name" value="J_dom"/>
</dbReference>
<accession>A0ABT0RI32</accession>
<keyword evidence="4" id="KW-1185">Reference proteome</keyword>
<reference evidence="3" key="1">
    <citation type="submission" date="2022-05" db="EMBL/GenBank/DDBJ databases">
        <authorList>
            <person name="Jo J.-H."/>
            <person name="Im W.-T."/>
        </authorList>
    </citation>
    <scope>NUCLEOTIDE SEQUENCE</scope>
    <source>
        <strain evidence="3">RG327</strain>
    </source>
</reference>
<organism evidence="3 4">
    <name type="scientific">Sphingomonas anseongensis</name>
    <dbReference type="NCBI Taxonomy" id="2908207"/>
    <lineage>
        <taxon>Bacteria</taxon>
        <taxon>Pseudomonadati</taxon>
        <taxon>Pseudomonadota</taxon>
        <taxon>Alphaproteobacteria</taxon>
        <taxon>Sphingomonadales</taxon>
        <taxon>Sphingomonadaceae</taxon>
        <taxon>Sphingomonas</taxon>
    </lineage>
</organism>
<feature type="domain" description="Rcc01698-like C-terminal" evidence="2">
    <location>
        <begin position="473"/>
        <end position="568"/>
    </location>
</feature>